<sequence length="85" mass="9783">MELPDLIKFIPEFAARNDYTDKSRIFIEPKASGLSAAQMLQRYTKLNIILDKAPKDDKVARLKACLPFIESGRVKLLRDSNWLDM</sequence>
<dbReference type="AlphaFoldDB" id="X1HIX0"/>
<dbReference type="EMBL" id="BARU01008806">
    <property type="protein sequence ID" value="GAH45268.1"/>
    <property type="molecule type" value="Genomic_DNA"/>
</dbReference>
<proteinExistence type="predicted"/>
<name>X1HIX0_9ZZZZ</name>
<evidence type="ECO:0000313" key="1">
    <source>
        <dbReference type="EMBL" id="GAH45268.1"/>
    </source>
</evidence>
<comment type="caution">
    <text evidence="1">The sequence shown here is derived from an EMBL/GenBank/DDBJ whole genome shotgun (WGS) entry which is preliminary data.</text>
</comment>
<evidence type="ECO:0008006" key="2">
    <source>
        <dbReference type="Google" id="ProtNLM"/>
    </source>
</evidence>
<organism evidence="1">
    <name type="scientific">marine sediment metagenome</name>
    <dbReference type="NCBI Taxonomy" id="412755"/>
    <lineage>
        <taxon>unclassified sequences</taxon>
        <taxon>metagenomes</taxon>
        <taxon>ecological metagenomes</taxon>
    </lineage>
</organism>
<gene>
    <name evidence="1" type="ORF">S03H2_17124</name>
</gene>
<accession>X1HIX0</accession>
<protein>
    <recommendedName>
        <fullName evidence="2">Terminase large subunit gp17-like C-terminal domain-containing protein</fullName>
    </recommendedName>
</protein>
<reference evidence="1" key="1">
    <citation type="journal article" date="2014" name="Front. Microbiol.">
        <title>High frequency of phylogenetically diverse reductive dehalogenase-homologous genes in deep subseafloor sedimentary metagenomes.</title>
        <authorList>
            <person name="Kawai M."/>
            <person name="Futagami T."/>
            <person name="Toyoda A."/>
            <person name="Takaki Y."/>
            <person name="Nishi S."/>
            <person name="Hori S."/>
            <person name="Arai W."/>
            <person name="Tsubouchi T."/>
            <person name="Morono Y."/>
            <person name="Uchiyama I."/>
            <person name="Ito T."/>
            <person name="Fujiyama A."/>
            <person name="Inagaki F."/>
            <person name="Takami H."/>
        </authorList>
    </citation>
    <scope>NUCLEOTIDE SEQUENCE</scope>
    <source>
        <strain evidence="1">Expedition CK06-06</strain>
    </source>
</reference>